<dbReference type="PANTHER" id="PTHR42734">
    <property type="entry name" value="METAL TRANSPORT SYSTEM ATP-BINDING PROTEIN TM_0124-RELATED"/>
    <property type="match status" value="1"/>
</dbReference>
<evidence type="ECO:0000256" key="3">
    <source>
        <dbReference type="ARBA" id="ARBA00022741"/>
    </source>
</evidence>
<dbReference type="InterPro" id="IPR050153">
    <property type="entry name" value="Metal_Ion_Import_ABC"/>
</dbReference>
<evidence type="ECO:0000313" key="7">
    <source>
        <dbReference type="Proteomes" id="UP001519504"/>
    </source>
</evidence>
<dbReference type="PANTHER" id="PTHR42734:SF17">
    <property type="entry name" value="METAL TRANSPORT SYSTEM ATP-BINDING PROTEIN TM_0124-RELATED"/>
    <property type="match status" value="1"/>
</dbReference>
<dbReference type="SUPFAM" id="SSF52540">
    <property type="entry name" value="P-loop containing nucleoside triphosphate hydrolases"/>
    <property type="match status" value="1"/>
</dbReference>
<dbReference type="RefSeq" id="WP_213809115.1">
    <property type="nucleotide sequence ID" value="NZ_JAAMFK010000004.1"/>
</dbReference>
<sequence length="237" mass="25938">MQNQISVQHYVAAFGKRVILKDVSFSIPSGQLTVVLGENGAGKTTLIKAILNAYLQPKSAADEVNGIEVSTKKLAYVPQFRDLGSDYPLSLAAFVGLAIRQKGWPFLTKKEKGRVQEALALVDLTDLKDLPLSKASGGQKQRAYIAQALAQNPDLLILDEPTAALDAKHSQEVVSQIRNAQQKKGMGVLWISHDTSWVKDFSDNYLWLHDGQAEFGSVDSLPDAARSIHQEEVNDVN</sequence>
<comment type="similarity">
    <text evidence="1">Belongs to the ABC transporter superfamily.</text>
</comment>
<evidence type="ECO:0000256" key="2">
    <source>
        <dbReference type="ARBA" id="ARBA00022448"/>
    </source>
</evidence>
<dbReference type="Pfam" id="PF00005">
    <property type="entry name" value="ABC_tran"/>
    <property type="match status" value="1"/>
</dbReference>
<evidence type="ECO:0000259" key="5">
    <source>
        <dbReference type="PROSITE" id="PS50893"/>
    </source>
</evidence>
<proteinExistence type="inferred from homology"/>
<keyword evidence="4 6" id="KW-0067">ATP-binding</keyword>
<dbReference type="EMBL" id="JAAMFK010000004">
    <property type="protein sequence ID" value="MBS9338834.1"/>
    <property type="molecule type" value="Genomic_DNA"/>
</dbReference>
<protein>
    <submittedName>
        <fullName evidence="6">ATP-binding cassette domain-containing protein</fullName>
    </submittedName>
</protein>
<dbReference type="InterPro" id="IPR027417">
    <property type="entry name" value="P-loop_NTPase"/>
</dbReference>
<comment type="caution">
    <text evidence="6">The sequence shown here is derived from an EMBL/GenBank/DDBJ whole genome shotgun (WGS) entry which is preliminary data.</text>
</comment>
<accession>A0ABS5R2P7</accession>
<dbReference type="InterPro" id="IPR003439">
    <property type="entry name" value="ABC_transporter-like_ATP-bd"/>
</dbReference>
<name>A0ABS5R2P7_9LACO</name>
<keyword evidence="2" id="KW-0813">Transport</keyword>
<evidence type="ECO:0000256" key="4">
    <source>
        <dbReference type="ARBA" id="ARBA00022840"/>
    </source>
</evidence>
<evidence type="ECO:0000313" key="6">
    <source>
        <dbReference type="EMBL" id="MBS9338834.1"/>
    </source>
</evidence>
<reference evidence="6 7" key="1">
    <citation type="submission" date="2020-02" db="EMBL/GenBank/DDBJ databases">
        <title>Fructobacillus sp. isolated from paper mulberry of Taiwan.</title>
        <authorList>
            <person name="Lin S.-T."/>
        </authorList>
    </citation>
    <scope>NUCLEOTIDE SEQUENCE [LARGE SCALE GENOMIC DNA]</scope>
    <source>
        <strain evidence="6 7">M2-14</strain>
    </source>
</reference>
<organism evidence="6 7">
    <name type="scientific">Fructobacillus broussonetiae</name>
    <dbReference type="NCBI Taxonomy" id="2713173"/>
    <lineage>
        <taxon>Bacteria</taxon>
        <taxon>Bacillati</taxon>
        <taxon>Bacillota</taxon>
        <taxon>Bacilli</taxon>
        <taxon>Lactobacillales</taxon>
        <taxon>Lactobacillaceae</taxon>
        <taxon>Fructobacillus</taxon>
    </lineage>
</organism>
<dbReference type="GO" id="GO:0005524">
    <property type="term" value="F:ATP binding"/>
    <property type="evidence" value="ECO:0007669"/>
    <property type="project" value="UniProtKB-KW"/>
</dbReference>
<dbReference type="InterPro" id="IPR003593">
    <property type="entry name" value="AAA+_ATPase"/>
</dbReference>
<evidence type="ECO:0000256" key="1">
    <source>
        <dbReference type="ARBA" id="ARBA00005417"/>
    </source>
</evidence>
<keyword evidence="7" id="KW-1185">Reference proteome</keyword>
<keyword evidence="3" id="KW-0547">Nucleotide-binding</keyword>
<dbReference type="SMART" id="SM00382">
    <property type="entry name" value="AAA"/>
    <property type="match status" value="1"/>
</dbReference>
<dbReference type="Proteomes" id="UP001519504">
    <property type="component" value="Unassembled WGS sequence"/>
</dbReference>
<gene>
    <name evidence="6" type="ORF">G6R29_04245</name>
</gene>
<dbReference type="Gene3D" id="3.40.50.300">
    <property type="entry name" value="P-loop containing nucleotide triphosphate hydrolases"/>
    <property type="match status" value="1"/>
</dbReference>
<feature type="domain" description="ABC transporter" evidence="5">
    <location>
        <begin position="5"/>
        <end position="235"/>
    </location>
</feature>
<dbReference type="PROSITE" id="PS50893">
    <property type="entry name" value="ABC_TRANSPORTER_2"/>
    <property type="match status" value="1"/>
</dbReference>